<feature type="transmembrane region" description="Helical" evidence="2">
    <location>
        <begin position="12"/>
        <end position="31"/>
    </location>
</feature>
<keyword evidence="2" id="KW-0472">Membrane</keyword>
<accession>A0A645BPG7</accession>
<keyword evidence="2" id="KW-1133">Transmembrane helix</keyword>
<sequence>MDEKKGPGSLQIYVAVFFAIALLFIAIAGFLQERSLEAAKEYDNMLEEQQGHIAQNDTMLKTVQEGYEELQVEHAKLLAENEQTESELADVKAQAENLELLLEVRQLADSKQLDAAREKFDSVKRPTSEAGGQIYDDLEKLLLK</sequence>
<name>A0A645BPG7_9ZZZZ</name>
<protein>
    <submittedName>
        <fullName evidence="3">Uncharacterized protein</fullName>
    </submittedName>
</protein>
<keyword evidence="1" id="KW-0175">Coiled coil</keyword>
<gene>
    <name evidence="3" type="ORF">SDC9_114064</name>
</gene>
<proteinExistence type="predicted"/>
<evidence type="ECO:0000313" key="3">
    <source>
        <dbReference type="EMBL" id="MPM67147.1"/>
    </source>
</evidence>
<reference evidence="3" key="1">
    <citation type="submission" date="2019-08" db="EMBL/GenBank/DDBJ databases">
        <authorList>
            <person name="Kucharzyk K."/>
            <person name="Murdoch R.W."/>
            <person name="Higgins S."/>
            <person name="Loffler F."/>
        </authorList>
    </citation>
    <scope>NUCLEOTIDE SEQUENCE</scope>
</reference>
<evidence type="ECO:0000256" key="1">
    <source>
        <dbReference type="SAM" id="Coils"/>
    </source>
</evidence>
<evidence type="ECO:0000256" key="2">
    <source>
        <dbReference type="SAM" id="Phobius"/>
    </source>
</evidence>
<feature type="coiled-coil region" evidence="1">
    <location>
        <begin position="60"/>
        <end position="101"/>
    </location>
</feature>
<organism evidence="3">
    <name type="scientific">bioreactor metagenome</name>
    <dbReference type="NCBI Taxonomy" id="1076179"/>
    <lineage>
        <taxon>unclassified sequences</taxon>
        <taxon>metagenomes</taxon>
        <taxon>ecological metagenomes</taxon>
    </lineage>
</organism>
<dbReference type="AlphaFoldDB" id="A0A645BPG7"/>
<keyword evidence="2" id="KW-0812">Transmembrane</keyword>
<comment type="caution">
    <text evidence="3">The sequence shown here is derived from an EMBL/GenBank/DDBJ whole genome shotgun (WGS) entry which is preliminary data.</text>
</comment>
<dbReference type="EMBL" id="VSSQ01021516">
    <property type="protein sequence ID" value="MPM67147.1"/>
    <property type="molecule type" value="Genomic_DNA"/>
</dbReference>